<dbReference type="EMBL" id="DS114140">
    <property type="protein sequence ID" value="EAX90079.1"/>
    <property type="molecule type" value="Genomic_DNA"/>
</dbReference>
<sequence>MSFFNKLKTFPEYHNAHNAIIEMLKDEEIIIHNLERAFGKDFIKFIDGQPAQVSDTLKPVRKCALEGTNNIKKSHLQTGNVANEFQQLYTMYNELVARQYLKNQALQEASDKKTDLERKRRLLEKERSKGQGEAYLAAERNVQRTEKALEKAKEKADKAQSEYNQQKSDYKTNFGLKVVENIQKLVESRKLLIEKNIQTADLILESAKTFSTIKDDLVPKLEDRLRQWETHGA</sequence>
<protein>
    <submittedName>
        <fullName evidence="2">Uncharacterized protein</fullName>
    </submittedName>
</protein>
<dbReference type="AlphaFoldDB" id="A2FYD9"/>
<proteinExistence type="predicted"/>
<reference evidence="2" key="2">
    <citation type="journal article" date="2007" name="Science">
        <title>Draft genome sequence of the sexually transmitted pathogen Trichomonas vaginalis.</title>
        <authorList>
            <person name="Carlton J.M."/>
            <person name="Hirt R.P."/>
            <person name="Silva J.C."/>
            <person name="Delcher A.L."/>
            <person name="Schatz M."/>
            <person name="Zhao Q."/>
            <person name="Wortman J.R."/>
            <person name="Bidwell S.L."/>
            <person name="Alsmark U.C.M."/>
            <person name="Besteiro S."/>
            <person name="Sicheritz-Ponten T."/>
            <person name="Noel C.J."/>
            <person name="Dacks J.B."/>
            <person name="Foster P.G."/>
            <person name="Simillion C."/>
            <person name="Van de Peer Y."/>
            <person name="Miranda-Saavedra D."/>
            <person name="Barton G.J."/>
            <person name="Westrop G.D."/>
            <person name="Mueller S."/>
            <person name="Dessi D."/>
            <person name="Fiori P.L."/>
            <person name="Ren Q."/>
            <person name="Paulsen I."/>
            <person name="Zhang H."/>
            <person name="Bastida-Corcuera F.D."/>
            <person name="Simoes-Barbosa A."/>
            <person name="Brown M.T."/>
            <person name="Hayes R.D."/>
            <person name="Mukherjee M."/>
            <person name="Okumura C.Y."/>
            <person name="Schneider R."/>
            <person name="Smith A.J."/>
            <person name="Vanacova S."/>
            <person name="Villalvazo M."/>
            <person name="Haas B.J."/>
            <person name="Pertea M."/>
            <person name="Feldblyum T.V."/>
            <person name="Utterback T.R."/>
            <person name="Shu C.L."/>
            <person name="Osoegawa K."/>
            <person name="de Jong P.J."/>
            <person name="Hrdy I."/>
            <person name="Horvathova L."/>
            <person name="Zubacova Z."/>
            <person name="Dolezal P."/>
            <person name="Malik S.B."/>
            <person name="Logsdon J.M. Jr."/>
            <person name="Henze K."/>
            <person name="Gupta A."/>
            <person name="Wang C.C."/>
            <person name="Dunne R.L."/>
            <person name="Upcroft J.A."/>
            <person name="Upcroft P."/>
            <person name="White O."/>
            <person name="Salzberg S.L."/>
            <person name="Tang P."/>
            <person name="Chiu C.-H."/>
            <person name="Lee Y.-S."/>
            <person name="Embley T.M."/>
            <person name="Coombs G.H."/>
            <person name="Mottram J.C."/>
            <person name="Tachezy J."/>
            <person name="Fraser-Liggett C.M."/>
            <person name="Johnson P.J."/>
        </authorList>
    </citation>
    <scope>NUCLEOTIDE SEQUENCE [LARGE SCALE GENOMIC DNA]</scope>
    <source>
        <strain evidence="2">G3</strain>
    </source>
</reference>
<reference evidence="2" key="1">
    <citation type="submission" date="2006-10" db="EMBL/GenBank/DDBJ databases">
        <authorList>
            <person name="Amadeo P."/>
            <person name="Zhao Q."/>
            <person name="Wortman J."/>
            <person name="Fraser-Liggett C."/>
            <person name="Carlton J."/>
        </authorList>
    </citation>
    <scope>NUCLEOTIDE SEQUENCE</scope>
    <source>
        <strain evidence="2">G3</strain>
    </source>
</reference>
<dbReference type="VEuPathDB" id="TrichDB:TVAG_258940"/>
<dbReference type="SMR" id="A2FYD9"/>
<gene>
    <name evidence="2" type="ORF">TVAG_258940</name>
</gene>
<dbReference type="VEuPathDB" id="TrichDB:TVAGG3_0930830"/>
<dbReference type="RefSeq" id="XP_001303009.1">
    <property type="nucleotide sequence ID" value="XM_001303008.1"/>
</dbReference>
<dbReference type="KEGG" id="tva:4747762"/>
<feature type="coiled-coil region" evidence="1">
    <location>
        <begin position="106"/>
        <end position="169"/>
    </location>
</feature>
<evidence type="ECO:0000256" key="1">
    <source>
        <dbReference type="SAM" id="Coils"/>
    </source>
</evidence>
<dbReference type="InParanoid" id="A2FYD9"/>
<accession>A2FYD9</accession>
<keyword evidence="1" id="KW-0175">Coiled coil</keyword>
<dbReference type="OrthoDB" id="10665224at2759"/>
<evidence type="ECO:0000313" key="2">
    <source>
        <dbReference type="EMBL" id="EAX90079.1"/>
    </source>
</evidence>
<name>A2FYD9_TRIV3</name>
<evidence type="ECO:0000313" key="3">
    <source>
        <dbReference type="Proteomes" id="UP000001542"/>
    </source>
</evidence>
<dbReference type="Proteomes" id="UP000001542">
    <property type="component" value="Unassembled WGS sequence"/>
</dbReference>
<organism evidence="2 3">
    <name type="scientific">Trichomonas vaginalis (strain ATCC PRA-98 / G3)</name>
    <dbReference type="NCBI Taxonomy" id="412133"/>
    <lineage>
        <taxon>Eukaryota</taxon>
        <taxon>Metamonada</taxon>
        <taxon>Parabasalia</taxon>
        <taxon>Trichomonadida</taxon>
        <taxon>Trichomonadidae</taxon>
        <taxon>Trichomonas</taxon>
    </lineage>
</organism>
<keyword evidence="3" id="KW-1185">Reference proteome</keyword>